<dbReference type="CDD" id="cd16341">
    <property type="entry name" value="FdhE"/>
    <property type="match status" value="1"/>
</dbReference>
<dbReference type="EMBL" id="NHMP01000009">
    <property type="protein sequence ID" value="OXE45527.1"/>
    <property type="molecule type" value="Genomic_DNA"/>
</dbReference>
<evidence type="ECO:0000313" key="1">
    <source>
        <dbReference type="EMBL" id="OXE45527.1"/>
    </source>
</evidence>
<protein>
    <submittedName>
        <fullName evidence="1">Uncharacterized protein</fullName>
    </submittedName>
</protein>
<dbReference type="GO" id="GO:0051604">
    <property type="term" value="P:protein maturation"/>
    <property type="evidence" value="ECO:0007669"/>
    <property type="project" value="TreeGrafter"/>
</dbReference>
<comment type="caution">
    <text evidence="1">The sequence shown here is derived from an EMBL/GenBank/DDBJ whole genome shotgun (WGS) entry which is preliminary data.</text>
</comment>
<dbReference type="GeneID" id="78361148"/>
<evidence type="ECO:0000313" key="2">
    <source>
        <dbReference type="Proteomes" id="UP000214610"/>
    </source>
</evidence>
<dbReference type="RefSeq" id="WP_066592124.1">
    <property type="nucleotide sequence ID" value="NZ_CAJTBZ010000020.1"/>
</dbReference>
<accession>A0A227KDP8</accession>
<dbReference type="Proteomes" id="UP000214610">
    <property type="component" value="Unassembled WGS sequence"/>
</dbReference>
<sequence length="300" mass="33670">MTNEKRKEAIGAYRARKDSFDWNGLMDYANSLLECRDRIQETVKPVALDEEVAAKAIKEKVPYLSLKPVQIIPSEFRGHLNELVKEFLQQGIIHDEHNKSLLRSVDLSKLTDKTVELAGEDPNQFFLEAVNELQGEEKNELLQMILAGLLINAVRVYLSSLGVQMTEFVGHPGDLKVSDQPMTCPTCGQPPTLASLGNEGNIAGNSRKLFCACCGTVWPFERVRCAYCGTRNTNKLKYVHSDGDPVHRLYVCEKCGGVLPTVFQEQLGDKIDYDVEQTACGVIQSLYHEEFSKDLEEELK</sequence>
<dbReference type="PANTHER" id="PTHR37689:SF1">
    <property type="entry name" value="PROTEIN FDHE"/>
    <property type="match status" value="1"/>
</dbReference>
<organism evidence="1 2">
    <name type="scientific">Turicimonas muris</name>
    <dbReference type="NCBI Taxonomy" id="1796652"/>
    <lineage>
        <taxon>Bacteria</taxon>
        <taxon>Pseudomonadati</taxon>
        <taxon>Pseudomonadota</taxon>
        <taxon>Betaproteobacteria</taxon>
        <taxon>Burkholderiales</taxon>
        <taxon>Sutterellaceae</taxon>
        <taxon>Turicimonas</taxon>
    </lineage>
</organism>
<keyword evidence="2" id="KW-1185">Reference proteome</keyword>
<dbReference type="GO" id="GO:0008199">
    <property type="term" value="F:ferric iron binding"/>
    <property type="evidence" value="ECO:0007669"/>
    <property type="project" value="TreeGrafter"/>
</dbReference>
<dbReference type="PANTHER" id="PTHR37689">
    <property type="entry name" value="PROTEIN FDHE"/>
    <property type="match status" value="1"/>
</dbReference>
<dbReference type="Gene3D" id="3.90.1670.10">
    <property type="entry name" value="FdhE-like domain"/>
    <property type="match status" value="1"/>
</dbReference>
<dbReference type="GO" id="GO:0005829">
    <property type="term" value="C:cytosol"/>
    <property type="evidence" value="ECO:0007669"/>
    <property type="project" value="TreeGrafter"/>
</dbReference>
<dbReference type="InterPro" id="IPR024064">
    <property type="entry name" value="FdhE-like_sf"/>
</dbReference>
<dbReference type="SUPFAM" id="SSF144020">
    <property type="entry name" value="FdhE-like"/>
    <property type="match status" value="1"/>
</dbReference>
<reference evidence="2" key="1">
    <citation type="submission" date="2017-05" db="EMBL/GenBank/DDBJ databases">
        <title>Improved OligoMM genomes.</title>
        <authorList>
            <person name="Garzetti D."/>
        </authorList>
    </citation>
    <scope>NUCLEOTIDE SEQUENCE [LARGE SCALE GENOMIC DNA]</scope>
    <source>
        <strain evidence="2">YL45</strain>
    </source>
</reference>
<proteinExistence type="predicted"/>
<name>A0A227KDP8_9BURK</name>
<dbReference type="InterPro" id="IPR006452">
    <property type="entry name" value="Formate_DH_accessory"/>
</dbReference>
<dbReference type="AlphaFoldDB" id="A0A227KDP8"/>
<gene>
    <name evidence="1" type="ORF">ADH67_11410</name>
</gene>